<dbReference type="Proteomes" id="UP001317629">
    <property type="component" value="Chromosome"/>
</dbReference>
<organism evidence="3 4">
    <name type="scientific">Methylocystis iwaonis</name>
    <dbReference type="NCBI Taxonomy" id="2885079"/>
    <lineage>
        <taxon>Bacteria</taxon>
        <taxon>Pseudomonadati</taxon>
        <taxon>Pseudomonadota</taxon>
        <taxon>Alphaproteobacteria</taxon>
        <taxon>Hyphomicrobiales</taxon>
        <taxon>Methylocystaceae</taxon>
        <taxon>Methylocystis</taxon>
    </lineage>
</organism>
<proteinExistence type="predicted"/>
<evidence type="ECO:0000256" key="1">
    <source>
        <dbReference type="SAM" id="MobiDB-lite"/>
    </source>
</evidence>
<name>A0ABN6VB23_9HYPH</name>
<feature type="compositionally biased region" description="Pro residues" evidence="1">
    <location>
        <begin position="99"/>
        <end position="116"/>
    </location>
</feature>
<evidence type="ECO:0000256" key="2">
    <source>
        <dbReference type="SAM" id="SignalP"/>
    </source>
</evidence>
<evidence type="ECO:0008006" key="5">
    <source>
        <dbReference type="Google" id="ProtNLM"/>
    </source>
</evidence>
<feature type="signal peptide" evidence="2">
    <location>
        <begin position="1"/>
        <end position="27"/>
    </location>
</feature>
<gene>
    <name evidence="3" type="ORF">SS37A_04520</name>
</gene>
<evidence type="ECO:0000313" key="4">
    <source>
        <dbReference type="Proteomes" id="UP001317629"/>
    </source>
</evidence>
<sequence>MKLVTVKTLAGLAVAGGLAFGLSSAQAMPALDPGVAVGGGPKVEKVWCGPYGCRPGGPGYGYGWRPRPPVVYGYGPRPRPPVYGYGPRPRPPVYGYGPRPRPPVYGPHPRPWGPGY</sequence>
<keyword evidence="2" id="KW-0732">Signal</keyword>
<evidence type="ECO:0000313" key="3">
    <source>
        <dbReference type="EMBL" id="BDV32923.1"/>
    </source>
</evidence>
<dbReference type="EMBL" id="AP027142">
    <property type="protein sequence ID" value="BDV32923.1"/>
    <property type="molecule type" value="Genomic_DNA"/>
</dbReference>
<feature type="region of interest" description="Disordered" evidence="1">
    <location>
        <begin position="96"/>
        <end position="116"/>
    </location>
</feature>
<accession>A0ABN6VB23</accession>
<feature type="chain" id="PRO_5045555532" description="Sulfur globule protein" evidence="2">
    <location>
        <begin position="28"/>
        <end position="116"/>
    </location>
</feature>
<reference evidence="3 4" key="1">
    <citation type="journal article" date="2023" name="Int. J. Syst. Evol. Microbiol.">
        <title>Methylocystis iwaonis sp. nov., a type II methane-oxidizing bacterium from surface soil of a rice paddy field in Japan, and emended description of the genus Methylocystis (ex Whittenbury et al. 1970) Bowman et al. 1993.</title>
        <authorList>
            <person name="Kaise H."/>
            <person name="Sawadogo J.B."/>
            <person name="Alam M.S."/>
            <person name="Ueno C."/>
            <person name="Dianou D."/>
            <person name="Shinjo R."/>
            <person name="Asakawa S."/>
        </authorList>
    </citation>
    <scope>NUCLEOTIDE SEQUENCE [LARGE SCALE GENOMIC DNA]</scope>
    <source>
        <strain evidence="3 4">SS37A-Re</strain>
    </source>
</reference>
<dbReference type="RefSeq" id="WP_202070692.1">
    <property type="nucleotide sequence ID" value="NZ_AP027142.1"/>
</dbReference>
<keyword evidence="4" id="KW-1185">Reference proteome</keyword>
<protein>
    <recommendedName>
        <fullName evidence="5">Sulfur globule protein</fullName>
    </recommendedName>
</protein>